<gene>
    <name evidence="9" type="primary">tagO</name>
    <name evidence="9" type="ORF">GMST_20060</name>
</gene>
<keyword evidence="7" id="KW-0479">Metal-binding</keyword>
<comment type="caution">
    <text evidence="9">The sequence shown here is derived from an EMBL/GenBank/DDBJ whole genome shotgun (WGS) entry which is preliminary data.</text>
</comment>
<dbReference type="GO" id="GO:0044038">
    <property type="term" value="P:cell wall macromolecule biosynthetic process"/>
    <property type="evidence" value="ECO:0007669"/>
    <property type="project" value="TreeGrafter"/>
</dbReference>
<comment type="subcellular location">
    <subcellularLocation>
        <location evidence="1">Cell membrane</location>
        <topology evidence="1">Multi-pass membrane protein</topology>
    </subcellularLocation>
</comment>
<organism evidence="9 10">
    <name type="scientific">Geomonas silvestris</name>
    <dbReference type="NCBI Taxonomy" id="2740184"/>
    <lineage>
        <taxon>Bacteria</taxon>
        <taxon>Pseudomonadati</taxon>
        <taxon>Thermodesulfobacteriota</taxon>
        <taxon>Desulfuromonadia</taxon>
        <taxon>Geobacterales</taxon>
        <taxon>Geobacteraceae</taxon>
        <taxon>Geomonas</taxon>
    </lineage>
</organism>
<evidence type="ECO:0000313" key="9">
    <source>
        <dbReference type="EMBL" id="GFO59681.1"/>
    </source>
</evidence>
<accession>A0A6V8MI44</accession>
<keyword evidence="4 8" id="KW-0812">Transmembrane</keyword>
<feature type="transmembrane region" description="Helical" evidence="8">
    <location>
        <begin position="129"/>
        <end position="150"/>
    </location>
</feature>
<dbReference type="GO" id="GO:0046872">
    <property type="term" value="F:metal ion binding"/>
    <property type="evidence" value="ECO:0007669"/>
    <property type="project" value="UniProtKB-KW"/>
</dbReference>
<evidence type="ECO:0000256" key="3">
    <source>
        <dbReference type="ARBA" id="ARBA00022679"/>
    </source>
</evidence>
<dbReference type="CDD" id="cd06853">
    <property type="entry name" value="GT_WecA_like"/>
    <property type="match status" value="1"/>
</dbReference>
<dbReference type="PANTHER" id="PTHR22926">
    <property type="entry name" value="PHOSPHO-N-ACETYLMURAMOYL-PENTAPEPTIDE-TRANSFERASE"/>
    <property type="match status" value="1"/>
</dbReference>
<feature type="transmembrane region" description="Helical" evidence="8">
    <location>
        <begin position="157"/>
        <end position="175"/>
    </location>
</feature>
<dbReference type="Proteomes" id="UP000556026">
    <property type="component" value="Unassembled WGS sequence"/>
</dbReference>
<feature type="binding site" evidence="7">
    <location>
        <position position="149"/>
    </location>
    <ligand>
        <name>Mg(2+)</name>
        <dbReference type="ChEBI" id="CHEBI:18420"/>
    </ligand>
</feature>
<dbReference type="GO" id="GO:0016780">
    <property type="term" value="F:phosphotransferase activity, for other substituted phosphate groups"/>
    <property type="evidence" value="ECO:0007669"/>
    <property type="project" value="InterPro"/>
</dbReference>
<keyword evidence="5 8" id="KW-1133">Transmembrane helix</keyword>
<feature type="transmembrane region" description="Helical" evidence="8">
    <location>
        <begin position="236"/>
        <end position="254"/>
    </location>
</feature>
<name>A0A6V8MI44_9BACT</name>
<dbReference type="EMBL" id="BLXX01000005">
    <property type="protein sequence ID" value="GFO59681.1"/>
    <property type="molecule type" value="Genomic_DNA"/>
</dbReference>
<dbReference type="AlphaFoldDB" id="A0A6V8MI44"/>
<sequence length="373" mass="39449">MTLFAPCLASFMLTAVLTPIVIYLATLFGCVDSPGERRLHSKVTPRGGGLAFFAGVLPMVLQQNGGRTLAWYLVGSALLVGLGMVDDLRPLGWKSKFSVMFLAATVVIFGGQVCVLRLGLYGALGQVELGWFAIPFTYLSIIGIVNAINLLDGLNGLAGGVSLLAFLFMGLAALASGNLPLAAVCFSFVGALGAFLLYNFPHAKIFMGDTGSLFLGFSLAVTAIMLTQGPRARVDPLFPVLLLLTPIFDTVRVLSVRLSQGKNPFKADNLHLHYLMVLNRISPVRATLLFWMVTTLLGAVALYLTSKSSTAYLMVVLYASSVLGLFAWSLSQGAGEPAASHPRTPAAGLLEADAAALSDMKLAGSPLGAEERM</sequence>
<evidence type="ECO:0000256" key="1">
    <source>
        <dbReference type="ARBA" id="ARBA00004651"/>
    </source>
</evidence>
<keyword evidence="7" id="KW-0460">Magnesium</keyword>
<dbReference type="RefSeq" id="WP_183354515.1">
    <property type="nucleotide sequence ID" value="NZ_BLXX01000005.1"/>
</dbReference>
<feature type="transmembrane region" description="Helical" evidence="8">
    <location>
        <begin position="12"/>
        <end position="31"/>
    </location>
</feature>
<evidence type="ECO:0000256" key="7">
    <source>
        <dbReference type="PIRSR" id="PIRSR600715-1"/>
    </source>
</evidence>
<comment type="cofactor">
    <cofactor evidence="7">
        <name>Mg(2+)</name>
        <dbReference type="ChEBI" id="CHEBI:18420"/>
    </cofactor>
</comment>
<proteinExistence type="predicted"/>
<evidence type="ECO:0000256" key="5">
    <source>
        <dbReference type="ARBA" id="ARBA00022989"/>
    </source>
</evidence>
<evidence type="ECO:0000313" key="10">
    <source>
        <dbReference type="Proteomes" id="UP000556026"/>
    </source>
</evidence>
<keyword evidence="6 8" id="KW-0472">Membrane</keyword>
<feature type="transmembrane region" description="Helical" evidence="8">
    <location>
        <begin position="311"/>
        <end position="330"/>
    </location>
</feature>
<dbReference type="InterPro" id="IPR000715">
    <property type="entry name" value="Glycosyl_transferase_4"/>
</dbReference>
<evidence type="ECO:0000256" key="4">
    <source>
        <dbReference type="ARBA" id="ARBA00022692"/>
    </source>
</evidence>
<feature type="transmembrane region" description="Helical" evidence="8">
    <location>
        <begin position="286"/>
        <end position="305"/>
    </location>
</feature>
<dbReference type="GO" id="GO:0071555">
    <property type="term" value="P:cell wall organization"/>
    <property type="evidence" value="ECO:0007669"/>
    <property type="project" value="TreeGrafter"/>
</dbReference>
<feature type="transmembrane region" description="Helical" evidence="8">
    <location>
        <begin position="69"/>
        <end position="85"/>
    </location>
</feature>
<keyword evidence="3 9" id="KW-0808">Transferase</keyword>
<feature type="binding site" evidence="7">
    <location>
        <position position="209"/>
    </location>
    <ligand>
        <name>Mg(2+)</name>
        <dbReference type="ChEBI" id="CHEBI:18420"/>
    </ligand>
</feature>
<feature type="transmembrane region" description="Helical" evidence="8">
    <location>
        <begin position="212"/>
        <end position="230"/>
    </location>
</feature>
<keyword evidence="10" id="KW-1185">Reference proteome</keyword>
<evidence type="ECO:0000256" key="8">
    <source>
        <dbReference type="SAM" id="Phobius"/>
    </source>
</evidence>
<dbReference type="Pfam" id="PF00953">
    <property type="entry name" value="Glycos_transf_4"/>
    <property type="match status" value="1"/>
</dbReference>
<dbReference type="GO" id="GO:0009103">
    <property type="term" value="P:lipopolysaccharide biosynthetic process"/>
    <property type="evidence" value="ECO:0007669"/>
    <property type="project" value="TreeGrafter"/>
</dbReference>
<keyword evidence="2" id="KW-1003">Cell membrane</keyword>
<evidence type="ECO:0000256" key="6">
    <source>
        <dbReference type="ARBA" id="ARBA00023136"/>
    </source>
</evidence>
<reference evidence="10" key="1">
    <citation type="submission" date="2020-06" db="EMBL/GenBank/DDBJ databases">
        <title>Draft genomic sequence of Geomonas sp. Red330.</title>
        <authorList>
            <person name="Itoh H."/>
            <person name="Zhenxing X."/>
            <person name="Ushijima N."/>
            <person name="Masuda Y."/>
            <person name="Shiratori Y."/>
            <person name="Senoo K."/>
        </authorList>
    </citation>
    <scope>NUCLEOTIDE SEQUENCE [LARGE SCALE GENOMIC DNA]</scope>
    <source>
        <strain evidence="10">Red330</strain>
    </source>
</reference>
<dbReference type="PANTHER" id="PTHR22926:SF3">
    <property type="entry name" value="UNDECAPRENYL-PHOSPHATE ALPHA-N-ACETYLGLUCOSAMINYL 1-PHOSPHATE TRANSFERASE"/>
    <property type="match status" value="1"/>
</dbReference>
<dbReference type="GO" id="GO:0005886">
    <property type="term" value="C:plasma membrane"/>
    <property type="evidence" value="ECO:0007669"/>
    <property type="project" value="UniProtKB-SubCell"/>
</dbReference>
<protein>
    <submittedName>
        <fullName evidence="9">Putative undecaprenyl-phosphate N-acetylglucosaminyl 1-phosphate transferase</fullName>
    </submittedName>
</protein>
<feature type="transmembrane region" description="Helical" evidence="8">
    <location>
        <begin position="97"/>
        <end position="123"/>
    </location>
</feature>
<feature type="transmembrane region" description="Helical" evidence="8">
    <location>
        <begin position="181"/>
        <end position="200"/>
    </location>
</feature>
<evidence type="ECO:0000256" key="2">
    <source>
        <dbReference type="ARBA" id="ARBA00022475"/>
    </source>
</evidence>